<comment type="caution">
    <text evidence="3">The sequence shown here is derived from an EMBL/GenBank/DDBJ whole genome shotgun (WGS) entry which is preliminary data.</text>
</comment>
<keyword evidence="4" id="KW-1185">Reference proteome</keyword>
<dbReference type="OrthoDB" id="9853836at2"/>
<feature type="chain" id="PRO_5016072526" evidence="2">
    <location>
        <begin position="32"/>
        <end position="108"/>
    </location>
</feature>
<evidence type="ECO:0000313" key="3">
    <source>
        <dbReference type="EMBL" id="PZD74897.1"/>
    </source>
</evidence>
<gene>
    <name evidence="3" type="ORF">C1752_01047</name>
</gene>
<evidence type="ECO:0000313" key="4">
    <source>
        <dbReference type="Proteomes" id="UP000248857"/>
    </source>
</evidence>
<dbReference type="RefSeq" id="WP_110985090.1">
    <property type="nucleotide sequence ID" value="NZ_CAWNWM010000002.1"/>
</dbReference>
<feature type="signal peptide" evidence="2">
    <location>
        <begin position="1"/>
        <end position="31"/>
    </location>
</feature>
<dbReference type="EMBL" id="PQWO01000002">
    <property type="protein sequence ID" value="PZD74897.1"/>
    <property type="molecule type" value="Genomic_DNA"/>
</dbReference>
<evidence type="ECO:0000256" key="1">
    <source>
        <dbReference type="SAM" id="MobiDB-lite"/>
    </source>
</evidence>
<accession>A0A2W1K563</accession>
<evidence type="ECO:0000256" key="2">
    <source>
        <dbReference type="SAM" id="SignalP"/>
    </source>
</evidence>
<dbReference type="Proteomes" id="UP000248857">
    <property type="component" value="Unassembled WGS sequence"/>
</dbReference>
<reference evidence="3 4" key="1">
    <citation type="journal article" date="2018" name="Sci. Rep.">
        <title>A novel species of the marine cyanobacterium Acaryochloris with a unique pigment content and lifestyle.</title>
        <authorList>
            <person name="Partensky F."/>
            <person name="Six C."/>
            <person name="Ratin M."/>
            <person name="Garczarek L."/>
            <person name="Vaulot D."/>
            <person name="Probert I."/>
            <person name="Calteau A."/>
            <person name="Gourvil P."/>
            <person name="Marie D."/>
            <person name="Grebert T."/>
            <person name="Bouchier C."/>
            <person name="Le Panse S."/>
            <person name="Gachenot M."/>
            <person name="Rodriguez F."/>
            <person name="Garrido J.L."/>
        </authorList>
    </citation>
    <scope>NUCLEOTIDE SEQUENCE [LARGE SCALE GENOMIC DNA]</scope>
    <source>
        <strain evidence="3 4">RCC1774</strain>
    </source>
</reference>
<sequence length="108" mass="10696">MNVTKTLVSGCILGSTVIGAAVLGLSSSAQAGTLVTCGPGGAAYIVETVPAGCRHLSATSAPKHAPDNAVKASKLGFTFTASSPKEESAQPVAAETEGKSKTQPLALR</sequence>
<organism evidence="3 4">
    <name type="scientific">Acaryochloris thomasi RCC1774</name>
    <dbReference type="NCBI Taxonomy" id="1764569"/>
    <lineage>
        <taxon>Bacteria</taxon>
        <taxon>Bacillati</taxon>
        <taxon>Cyanobacteriota</taxon>
        <taxon>Cyanophyceae</taxon>
        <taxon>Acaryochloridales</taxon>
        <taxon>Acaryochloridaceae</taxon>
        <taxon>Acaryochloris</taxon>
        <taxon>Acaryochloris thomasi</taxon>
    </lineage>
</organism>
<keyword evidence="2" id="KW-0732">Signal</keyword>
<name>A0A2W1K563_9CYAN</name>
<feature type="region of interest" description="Disordered" evidence="1">
    <location>
        <begin position="82"/>
        <end position="108"/>
    </location>
</feature>
<protein>
    <submittedName>
        <fullName evidence="3">Uncharacterized protein</fullName>
    </submittedName>
</protein>
<proteinExistence type="predicted"/>
<dbReference type="AlphaFoldDB" id="A0A2W1K563"/>